<keyword evidence="4" id="KW-1185">Reference proteome</keyword>
<organism evidence="3 4">
    <name type="scientific">Evansella vedderi</name>
    <dbReference type="NCBI Taxonomy" id="38282"/>
    <lineage>
        <taxon>Bacteria</taxon>
        <taxon>Bacillati</taxon>
        <taxon>Bacillota</taxon>
        <taxon>Bacilli</taxon>
        <taxon>Bacillales</taxon>
        <taxon>Bacillaceae</taxon>
        <taxon>Evansella</taxon>
    </lineage>
</organism>
<evidence type="ECO:0000313" key="4">
    <source>
        <dbReference type="Proteomes" id="UP001230005"/>
    </source>
</evidence>
<evidence type="ECO:0000256" key="1">
    <source>
        <dbReference type="ARBA" id="ARBA00043985"/>
    </source>
</evidence>
<protein>
    <submittedName>
        <fullName evidence="3">Phage shock protein A</fullName>
    </submittedName>
</protein>
<comment type="similarity">
    <text evidence="1">Belongs to the PspA/Vipp/IM30 family.</text>
</comment>
<name>A0ABT9ZXG5_9BACI</name>
<dbReference type="Proteomes" id="UP001230005">
    <property type="component" value="Unassembled WGS sequence"/>
</dbReference>
<reference evidence="3 4" key="1">
    <citation type="submission" date="2023-07" db="EMBL/GenBank/DDBJ databases">
        <title>Genomic Encyclopedia of Type Strains, Phase IV (KMG-IV): sequencing the most valuable type-strain genomes for metagenomic binning, comparative biology and taxonomic classification.</title>
        <authorList>
            <person name="Goeker M."/>
        </authorList>
    </citation>
    <scope>NUCLEOTIDE SEQUENCE [LARGE SCALE GENOMIC DNA]</scope>
    <source>
        <strain evidence="3 4">DSM 9768</strain>
    </source>
</reference>
<evidence type="ECO:0000313" key="3">
    <source>
        <dbReference type="EMBL" id="MDQ0255928.1"/>
    </source>
</evidence>
<keyword evidence="2" id="KW-0175">Coiled coil</keyword>
<dbReference type="EMBL" id="JAUSUG010000013">
    <property type="protein sequence ID" value="MDQ0255928.1"/>
    <property type="molecule type" value="Genomic_DNA"/>
</dbReference>
<evidence type="ECO:0000256" key="2">
    <source>
        <dbReference type="SAM" id="Coils"/>
    </source>
</evidence>
<comment type="caution">
    <text evidence="3">The sequence shown here is derived from an EMBL/GenBank/DDBJ whole genome shotgun (WGS) entry which is preliminary data.</text>
</comment>
<proteinExistence type="inferred from homology"/>
<dbReference type="InterPro" id="IPR007157">
    <property type="entry name" value="PspA_VIPP1"/>
</dbReference>
<gene>
    <name evidence="3" type="ORF">J2S74_003312</name>
</gene>
<dbReference type="PANTHER" id="PTHR31088:SF6">
    <property type="entry name" value="PHAGE SHOCK PROTEIN A"/>
    <property type="match status" value="1"/>
</dbReference>
<dbReference type="Pfam" id="PF04012">
    <property type="entry name" value="PspA_IM30"/>
    <property type="match status" value="1"/>
</dbReference>
<feature type="coiled-coil region" evidence="2">
    <location>
        <begin position="43"/>
        <end position="127"/>
    </location>
</feature>
<dbReference type="RefSeq" id="WP_307327202.1">
    <property type="nucleotide sequence ID" value="NZ_JAUSUG010000013.1"/>
</dbReference>
<sequence length="181" mass="21045">MKERLSFGGIREKGDSPEDFLDQFIFDMREDIAEAEQATRKMIVEEKLLLKRIRNAKEKLEKRQKQALEALELGKEDLARRALEDKNLIAQEIKQLESLYESTSRQVNQLREKVKELKAYYQDLQLKRDAFKTKSTAADVTTELYQLKTSTSTGENNAALPSTDEVEMELKKLKDMINKNK</sequence>
<dbReference type="PANTHER" id="PTHR31088">
    <property type="entry name" value="MEMBRANE-ASSOCIATED PROTEIN VIPP1, CHLOROPLASTIC"/>
    <property type="match status" value="1"/>
</dbReference>
<accession>A0ABT9ZXG5</accession>